<reference evidence="5 6" key="1">
    <citation type="submission" date="2018-03" db="EMBL/GenBank/DDBJ databases">
        <title>The draft genome of Mesorhizobium sp. 6GN-30.</title>
        <authorList>
            <person name="Liu L."/>
            <person name="Li L."/>
            <person name="Wang T."/>
            <person name="Zhang X."/>
            <person name="Liang L."/>
        </authorList>
    </citation>
    <scope>NUCLEOTIDE SEQUENCE [LARGE SCALE GENOMIC DNA]</scope>
    <source>
        <strain evidence="5 6">6GN30</strain>
    </source>
</reference>
<dbReference type="PANTHER" id="PTHR43792">
    <property type="entry name" value="GNAT FAMILY, PUTATIVE (AFU_ORTHOLOGUE AFUA_3G00765)-RELATED-RELATED"/>
    <property type="match status" value="1"/>
</dbReference>
<dbReference type="PROSITE" id="PS51186">
    <property type="entry name" value="GNAT"/>
    <property type="match status" value="1"/>
</dbReference>
<dbReference type="Proteomes" id="UP000241229">
    <property type="component" value="Unassembled WGS sequence"/>
</dbReference>
<keyword evidence="6" id="KW-1185">Reference proteome</keyword>
<dbReference type="EMBL" id="PXYK01000013">
    <property type="protein sequence ID" value="PSJ58794.1"/>
    <property type="molecule type" value="Genomic_DNA"/>
</dbReference>
<keyword evidence="1 5" id="KW-0808">Transferase</keyword>
<accession>A0A2P7S8J7</accession>
<evidence type="ECO:0000313" key="5">
    <source>
        <dbReference type="EMBL" id="PSJ58794.1"/>
    </source>
</evidence>
<protein>
    <submittedName>
        <fullName evidence="5">GNAT family N-acetyltransferase</fullName>
    </submittedName>
</protein>
<evidence type="ECO:0000259" key="4">
    <source>
        <dbReference type="PROSITE" id="PS51186"/>
    </source>
</evidence>
<dbReference type="PANTHER" id="PTHR43792:SF8">
    <property type="entry name" value="[RIBOSOMAL PROTEIN US5]-ALANINE N-ACETYLTRANSFERASE"/>
    <property type="match status" value="1"/>
</dbReference>
<dbReference type="GO" id="GO:0016747">
    <property type="term" value="F:acyltransferase activity, transferring groups other than amino-acyl groups"/>
    <property type="evidence" value="ECO:0007669"/>
    <property type="project" value="InterPro"/>
</dbReference>
<keyword evidence="2" id="KW-0012">Acyltransferase</keyword>
<dbReference type="Pfam" id="PF13302">
    <property type="entry name" value="Acetyltransf_3"/>
    <property type="match status" value="1"/>
</dbReference>
<organism evidence="5 6">
    <name type="scientific">Kumtagia ephedrae</name>
    <dbReference type="NCBI Taxonomy" id="2116701"/>
    <lineage>
        <taxon>Bacteria</taxon>
        <taxon>Pseudomonadati</taxon>
        <taxon>Pseudomonadota</taxon>
        <taxon>Alphaproteobacteria</taxon>
        <taxon>Hyphomicrobiales</taxon>
        <taxon>Phyllobacteriaceae</taxon>
        <taxon>Kumtagia</taxon>
    </lineage>
</organism>
<comment type="caution">
    <text evidence="5">The sequence shown here is derived from an EMBL/GenBank/DDBJ whole genome shotgun (WGS) entry which is preliminary data.</text>
</comment>
<comment type="similarity">
    <text evidence="3">Belongs to the acetyltransferase family. RimJ subfamily.</text>
</comment>
<dbReference type="InterPro" id="IPR016181">
    <property type="entry name" value="Acyl_CoA_acyltransferase"/>
</dbReference>
<dbReference type="InterPro" id="IPR051531">
    <property type="entry name" value="N-acetyltransferase"/>
</dbReference>
<gene>
    <name evidence="5" type="ORF">C7I84_15090</name>
</gene>
<feature type="domain" description="N-acetyltransferase" evidence="4">
    <location>
        <begin position="39"/>
        <end position="195"/>
    </location>
</feature>
<evidence type="ECO:0000256" key="2">
    <source>
        <dbReference type="ARBA" id="ARBA00023315"/>
    </source>
</evidence>
<dbReference type="SUPFAM" id="SSF55729">
    <property type="entry name" value="Acyl-CoA N-acyltransferases (Nat)"/>
    <property type="match status" value="1"/>
</dbReference>
<evidence type="ECO:0000313" key="6">
    <source>
        <dbReference type="Proteomes" id="UP000241229"/>
    </source>
</evidence>
<dbReference type="Gene3D" id="3.40.630.30">
    <property type="match status" value="1"/>
</dbReference>
<evidence type="ECO:0000256" key="3">
    <source>
        <dbReference type="ARBA" id="ARBA00038502"/>
    </source>
</evidence>
<dbReference type="InterPro" id="IPR000182">
    <property type="entry name" value="GNAT_dom"/>
</dbReference>
<proteinExistence type="inferred from homology"/>
<sequence length="209" mass="22837">MGRHLPFFFGWRTAMVAEKEDSEDESLAIDRPTLHTERLVLRRPNEADIPALVALADNRHVAEMLARMPHPYGGAEARAFLAMAGASRAGAVYALTLAGGGTFIGCAGLNATDRGLELGYWIGEPHWKQGYATEAAHALVDLGFHATGVNVLHASCRVINPASRRVIHKCGFQYAGQGMMNSLVAGQVPIERYRLDRKTWASLRNWALS</sequence>
<evidence type="ECO:0000256" key="1">
    <source>
        <dbReference type="ARBA" id="ARBA00022679"/>
    </source>
</evidence>
<dbReference type="AlphaFoldDB" id="A0A2P7S8J7"/>
<dbReference type="OrthoDB" id="9804153at2"/>
<name>A0A2P7S8J7_9HYPH</name>